<dbReference type="RefSeq" id="WP_226603746.1">
    <property type="nucleotide sequence ID" value="NZ_JAJAQI010000002.1"/>
</dbReference>
<dbReference type="InterPro" id="IPR021848">
    <property type="entry name" value="HODM_asu-like"/>
</dbReference>
<sequence>MLPAETVHLPFEDGPFRMAMGLLSCPAAAWIELDDRYPAEMAERRDLLASRHAEVFAACPGSEAARAEVLALLAAHLPQRFPGWFRREGEVLHNALTGERWDLATPPCDPLEIAGRLVQEDLCLIRPAAEGPVLEAALLCAPSRWRLAEKIGRPLRTVHGPVPFYAERLGAPVDRFMGQLRPGRIALRLNWSVVDDPALFQPGGKHRTLRDHGITAANAGTRLFLRTERQTFRRLPDAGSVLFGIRVHSYPLARIAAIPGAAARLSGAVRALPAAMGAYKSLPVFREALLAYLDAVAEAPAPGTA</sequence>
<keyword evidence="2" id="KW-1185">Reference proteome</keyword>
<reference evidence="1" key="1">
    <citation type="submission" date="2021-10" db="EMBL/GenBank/DDBJ databases">
        <title>Roseicella aerolatum sp. nov., isolated from aerosols of e-waste dismantling site.</title>
        <authorList>
            <person name="Qin T."/>
        </authorList>
    </citation>
    <scope>NUCLEOTIDE SEQUENCE</scope>
    <source>
        <strain evidence="1">GB24</strain>
    </source>
</reference>
<evidence type="ECO:0000313" key="1">
    <source>
        <dbReference type="EMBL" id="MCB4820473.1"/>
    </source>
</evidence>
<dbReference type="EMBL" id="JAJAQI010000002">
    <property type="protein sequence ID" value="MCB4820473.1"/>
    <property type="molecule type" value="Genomic_DNA"/>
</dbReference>
<accession>A0A9X1IB29</accession>
<dbReference type="Pfam" id="PF11927">
    <property type="entry name" value="HODM_asu-like"/>
    <property type="match status" value="1"/>
</dbReference>
<dbReference type="Proteomes" id="UP001139311">
    <property type="component" value="Unassembled WGS sequence"/>
</dbReference>
<protein>
    <submittedName>
        <fullName evidence="1">DUF3445 domain-containing protein</fullName>
    </submittedName>
</protein>
<proteinExistence type="predicted"/>
<evidence type="ECO:0000313" key="2">
    <source>
        <dbReference type="Proteomes" id="UP001139311"/>
    </source>
</evidence>
<comment type="caution">
    <text evidence="1">The sequence shown here is derived from an EMBL/GenBank/DDBJ whole genome shotgun (WGS) entry which is preliminary data.</text>
</comment>
<organism evidence="1 2">
    <name type="scientific">Roseicella aerolata</name>
    <dbReference type="NCBI Taxonomy" id="2883479"/>
    <lineage>
        <taxon>Bacteria</taxon>
        <taxon>Pseudomonadati</taxon>
        <taxon>Pseudomonadota</taxon>
        <taxon>Alphaproteobacteria</taxon>
        <taxon>Acetobacterales</taxon>
        <taxon>Roseomonadaceae</taxon>
        <taxon>Roseicella</taxon>
    </lineage>
</organism>
<dbReference type="AlphaFoldDB" id="A0A9X1IB29"/>
<name>A0A9X1IB29_9PROT</name>
<gene>
    <name evidence="1" type="ORF">LHA35_01845</name>
</gene>